<dbReference type="CDD" id="cd18582">
    <property type="entry name" value="ABC_6TM_ATM1_ABCB7"/>
    <property type="match status" value="1"/>
</dbReference>
<gene>
    <name evidence="15" type="ORF">AXG93_4193s1290</name>
</gene>
<evidence type="ECO:0000256" key="9">
    <source>
        <dbReference type="ARBA" id="ARBA00023128"/>
    </source>
</evidence>
<keyword evidence="10" id="KW-0472">Membrane</keyword>
<dbReference type="InterPro" id="IPR036640">
    <property type="entry name" value="ABC1_TM_sf"/>
</dbReference>
<feature type="domain" description="ABC transmembrane type-1" evidence="14">
    <location>
        <begin position="337"/>
        <end position="589"/>
    </location>
</feature>
<keyword evidence="4" id="KW-0812">Transmembrane</keyword>
<feature type="region of interest" description="Disordered" evidence="12">
    <location>
        <begin position="80"/>
        <end position="100"/>
    </location>
</feature>
<dbReference type="PROSITE" id="PS50929">
    <property type="entry name" value="ABC_TM1F"/>
    <property type="match status" value="1"/>
</dbReference>
<dbReference type="InterPro" id="IPR011527">
    <property type="entry name" value="ABC1_TM_dom"/>
</dbReference>
<keyword evidence="6" id="KW-0067">ATP-binding</keyword>
<evidence type="ECO:0000313" key="15">
    <source>
        <dbReference type="EMBL" id="OAE27729.1"/>
    </source>
</evidence>
<protein>
    <submittedName>
        <fullName evidence="15">Uncharacterized protein</fullName>
    </submittedName>
</protein>
<organism evidence="15 16">
    <name type="scientific">Marchantia polymorpha subsp. ruderalis</name>
    <dbReference type="NCBI Taxonomy" id="1480154"/>
    <lineage>
        <taxon>Eukaryota</taxon>
        <taxon>Viridiplantae</taxon>
        <taxon>Streptophyta</taxon>
        <taxon>Embryophyta</taxon>
        <taxon>Marchantiophyta</taxon>
        <taxon>Marchantiopsida</taxon>
        <taxon>Marchantiidae</taxon>
        <taxon>Marchantiales</taxon>
        <taxon>Marchantiaceae</taxon>
        <taxon>Marchantia</taxon>
    </lineage>
</organism>
<evidence type="ECO:0000256" key="7">
    <source>
        <dbReference type="ARBA" id="ARBA00022946"/>
    </source>
</evidence>
<evidence type="ECO:0000256" key="11">
    <source>
        <dbReference type="ARBA" id="ARBA00024363"/>
    </source>
</evidence>
<dbReference type="PANTHER" id="PTHR24221:SF402">
    <property type="entry name" value="IRON-SULFUR CLUSTERS TRANSPORTER ABCB7, MITOCHONDRIAL"/>
    <property type="match status" value="1"/>
</dbReference>
<dbReference type="InterPro" id="IPR003593">
    <property type="entry name" value="AAA+_ATPase"/>
</dbReference>
<keyword evidence="7" id="KW-0809">Transit peptide</keyword>
<evidence type="ECO:0000256" key="5">
    <source>
        <dbReference type="ARBA" id="ARBA00022741"/>
    </source>
</evidence>
<dbReference type="Pfam" id="PF00664">
    <property type="entry name" value="ABC_membrane"/>
    <property type="match status" value="1"/>
</dbReference>
<dbReference type="PANTHER" id="PTHR24221">
    <property type="entry name" value="ATP-BINDING CASSETTE SUB-FAMILY B"/>
    <property type="match status" value="1"/>
</dbReference>
<dbReference type="PROSITE" id="PS00211">
    <property type="entry name" value="ABC_TRANSPORTER_1"/>
    <property type="match status" value="1"/>
</dbReference>
<evidence type="ECO:0000256" key="8">
    <source>
        <dbReference type="ARBA" id="ARBA00022989"/>
    </source>
</evidence>
<dbReference type="InterPro" id="IPR039421">
    <property type="entry name" value="Type_1_exporter"/>
</dbReference>
<comment type="subunit">
    <text evidence="2">Homodimer.</text>
</comment>
<dbReference type="GO" id="GO:0005524">
    <property type="term" value="F:ATP binding"/>
    <property type="evidence" value="ECO:0007669"/>
    <property type="project" value="UniProtKB-KW"/>
</dbReference>
<evidence type="ECO:0000256" key="3">
    <source>
        <dbReference type="ARBA" id="ARBA00022448"/>
    </source>
</evidence>
<dbReference type="Pfam" id="PF00005">
    <property type="entry name" value="ABC_tran"/>
    <property type="match status" value="1"/>
</dbReference>
<evidence type="ECO:0000259" key="14">
    <source>
        <dbReference type="PROSITE" id="PS50929"/>
    </source>
</evidence>
<feature type="domain" description="ABC transporter" evidence="13">
    <location>
        <begin position="623"/>
        <end position="873"/>
    </location>
</feature>
<dbReference type="GO" id="GO:0005743">
    <property type="term" value="C:mitochondrial inner membrane"/>
    <property type="evidence" value="ECO:0007669"/>
    <property type="project" value="TreeGrafter"/>
</dbReference>
<dbReference type="PROSITE" id="PS50893">
    <property type="entry name" value="ABC_TRANSPORTER_2"/>
    <property type="match status" value="1"/>
</dbReference>
<dbReference type="GO" id="GO:0016887">
    <property type="term" value="F:ATP hydrolysis activity"/>
    <property type="evidence" value="ECO:0007669"/>
    <property type="project" value="InterPro"/>
</dbReference>
<evidence type="ECO:0000259" key="13">
    <source>
        <dbReference type="PROSITE" id="PS50893"/>
    </source>
</evidence>
<evidence type="ECO:0000256" key="2">
    <source>
        <dbReference type="ARBA" id="ARBA00011738"/>
    </source>
</evidence>
<name>A0A176W404_MARPO</name>
<keyword evidence="8" id="KW-1133">Transmembrane helix</keyword>
<dbReference type="Gene3D" id="1.20.1560.10">
    <property type="entry name" value="ABC transporter type 1, transmembrane domain"/>
    <property type="match status" value="2"/>
</dbReference>
<evidence type="ECO:0000256" key="4">
    <source>
        <dbReference type="ARBA" id="ARBA00022692"/>
    </source>
</evidence>
<comment type="caution">
    <text evidence="15">The sequence shown here is derived from an EMBL/GenBank/DDBJ whole genome shotgun (WGS) entry which is preliminary data.</text>
</comment>
<dbReference type="Proteomes" id="UP000077202">
    <property type="component" value="Unassembled WGS sequence"/>
</dbReference>
<dbReference type="InterPro" id="IPR027417">
    <property type="entry name" value="P-loop_NTPase"/>
</dbReference>
<dbReference type="CDD" id="cd03253">
    <property type="entry name" value="ABCC_ATM1_transporter"/>
    <property type="match status" value="1"/>
</dbReference>
<keyword evidence="16" id="KW-1185">Reference proteome</keyword>
<accession>A0A176W404</accession>
<dbReference type="SMART" id="SM00382">
    <property type="entry name" value="AAA"/>
    <property type="match status" value="1"/>
</dbReference>
<keyword evidence="9" id="KW-0496">Mitochondrion</keyword>
<dbReference type="FunFam" id="3.40.50.300:FF:001038">
    <property type="entry name" value="ABC transporter B family member 25"/>
    <property type="match status" value="1"/>
</dbReference>
<dbReference type="Gene3D" id="3.40.50.300">
    <property type="entry name" value="P-loop containing nucleotide triphosphate hydrolases"/>
    <property type="match status" value="1"/>
</dbReference>
<dbReference type="GO" id="GO:0006879">
    <property type="term" value="P:intracellular iron ion homeostasis"/>
    <property type="evidence" value="ECO:0007669"/>
    <property type="project" value="TreeGrafter"/>
</dbReference>
<comment type="similarity">
    <text evidence="11">Belongs to the ABC transporter superfamily. ABCB family. Heavy Metal importer (TC 3.A.1.210) subfamily.</text>
</comment>
<evidence type="ECO:0000313" key="16">
    <source>
        <dbReference type="Proteomes" id="UP000077202"/>
    </source>
</evidence>
<keyword evidence="5" id="KW-0547">Nucleotide-binding</keyword>
<evidence type="ECO:0000256" key="12">
    <source>
        <dbReference type="SAM" id="MobiDB-lite"/>
    </source>
</evidence>
<feature type="compositionally biased region" description="Polar residues" evidence="12">
    <location>
        <begin position="81"/>
        <end position="93"/>
    </location>
</feature>
<reference evidence="15" key="1">
    <citation type="submission" date="2016-03" db="EMBL/GenBank/DDBJ databases">
        <title>Mechanisms controlling the formation of the plant cell surface in tip-growing cells are functionally conserved among land plants.</title>
        <authorList>
            <person name="Honkanen S."/>
            <person name="Jones V.A."/>
            <person name="Morieri G."/>
            <person name="Champion C."/>
            <person name="Hetherington A.J."/>
            <person name="Kelly S."/>
            <person name="Saint-Marcoux D."/>
            <person name="Proust H."/>
            <person name="Prescott H."/>
            <person name="Dolan L."/>
        </authorList>
    </citation>
    <scope>NUCLEOTIDE SEQUENCE [LARGE SCALE GENOMIC DNA]</scope>
    <source>
        <tissue evidence="15">Whole gametophyte</tissue>
    </source>
</reference>
<dbReference type="SUPFAM" id="SSF90123">
    <property type="entry name" value="ABC transporter transmembrane region"/>
    <property type="match status" value="1"/>
</dbReference>
<dbReference type="InterPro" id="IPR003439">
    <property type="entry name" value="ABC_transporter-like_ATP-bd"/>
</dbReference>
<dbReference type="GO" id="GO:0140359">
    <property type="term" value="F:ABC-type transporter activity"/>
    <property type="evidence" value="ECO:0007669"/>
    <property type="project" value="InterPro"/>
</dbReference>
<evidence type="ECO:0000256" key="6">
    <source>
        <dbReference type="ARBA" id="ARBA00022840"/>
    </source>
</evidence>
<dbReference type="EMBL" id="LVLJ01001842">
    <property type="protein sequence ID" value="OAE27729.1"/>
    <property type="molecule type" value="Genomic_DNA"/>
</dbReference>
<evidence type="ECO:0000256" key="1">
    <source>
        <dbReference type="ARBA" id="ARBA00004225"/>
    </source>
</evidence>
<dbReference type="SUPFAM" id="SSF52540">
    <property type="entry name" value="P-loop containing nucleoside triphosphate hydrolases"/>
    <property type="match status" value="1"/>
</dbReference>
<sequence>MGIAEYRTVSRRIRSSAPGIADLLLEKQRLLLQQQGDKLLQLDVITRNLHSSEICLKHYSGFFGGWKWSSRSSGGSAILLQKNSSRAGGSSSVRDGPKGRGEKRLLLFKKGIGATNLDGQRTVRRARPWISQGRGGPESFQDVGRLPYGPSSGALIEGRGLAVRYLEDADSRRENDRLAGEAGFVAGDHGEEKQSGANVSTFQSGTGFSTANYSPRSPFSTFAVYFLSFQEWLDRFARSCWENSALALGAEKILFLYCMRLDEEDMYFSYQTSALLLNSQSRAASTSTGSDIAAKKPVNNPAKVAEEDEVIADMRILRTLSSYLWPKENPEFRRRVLVALGLLIGSKVLNVQVPFLFKHAIDSLSTAVGATGATAAASMGNPMILAALGTPAAVLLGYGIARAGASACNELRNAVFAKVAQGTIRTVARKISMVAGILAYKFGAPFAWLTSFTVAAYTAFTLSVTQWRTKFRQDMNKADNAASSRATDSLINYETVKYFNNELHEARLYDQHLQKYEDAALKTQTSLSALNFGQNAIFSAALSTAMVMCAQGITSGEMTIGDLVMVNGLLFQLSLPLNFLGTVYRETRQSLIDMQQMFSLLEVKPSISDSPDAKPLQLHGGNISFDNVHFGHVKSTLALYLFDEISIHDSDRPILGGVSFDVPAGKSVAIVGTSGSGKSTILRLIYRFFDCQSGSVRVDGQDLKDVTLDSLRKCIAVVPQDTVLFNDTIYYNIHYGNMAATEEEVYKAAKQAAIHDVIMGFPEQYRTRVGERGLKLSGGEKQRVALARAFLKAPPILLCDEATSALDSTTEAEILGALRSLAQNRTAVFIAHRLTTAMNCDEIVVLENGHVVERGPHDVLLELGGRYAQLWNQQNSTEGDDL</sequence>
<proteinExistence type="inferred from homology"/>
<comment type="subcellular location">
    <subcellularLocation>
        <location evidence="1">Mitochondrion membrane</location>
        <topology evidence="1">Multi-pass membrane protein</topology>
    </subcellularLocation>
</comment>
<dbReference type="AlphaFoldDB" id="A0A176W404"/>
<evidence type="ECO:0000256" key="10">
    <source>
        <dbReference type="ARBA" id="ARBA00023136"/>
    </source>
</evidence>
<dbReference type="InterPro" id="IPR017871">
    <property type="entry name" value="ABC_transporter-like_CS"/>
</dbReference>
<keyword evidence="3" id="KW-0813">Transport</keyword>